<dbReference type="HOGENOM" id="CLU_1539926_0_0_1"/>
<sequence>MGEGEQSYKANPAKTVKTGRKPGGGNRWMLAGGAGRPNNMYSKANKGAEAARCVCVCVYMARLVGWKSQEAVINTYTHHRTQAVREKRSMLCCFALLCAPALRIPVTRVLLPRYLCTSPASLGVSGTSGWEHGPATGIGIGRGRRQLLPWAPGQLEPSPSRVTGVTSLAAWSTD</sequence>
<protein>
    <submittedName>
        <fullName evidence="2">Uncharacterized protein</fullName>
    </submittedName>
</protein>
<feature type="region of interest" description="Disordered" evidence="1">
    <location>
        <begin position="1"/>
        <end position="27"/>
    </location>
</feature>
<feature type="region of interest" description="Disordered" evidence="1">
    <location>
        <begin position="151"/>
        <end position="174"/>
    </location>
</feature>
<name>H1UYT4_COLHI</name>
<evidence type="ECO:0000256" key="1">
    <source>
        <dbReference type="SAM" id="MobiDB-lite"/>
    </source>
</evidence>
<dbReference type="EMBL" id="CACQ02000651">
    <property type="protein sequence ID" value="CCF33135.1"/>
    <property type="molecule type" value="Genomic_DNA"/>
</dbReference>
<organism evidence="2 3">
    <name type="scientific">Colletotrichum higginsianum (strain IMI 349063)</name>
    <name type="common">Crucifer anthracnose fungus</name>
    <dbReference type="NCBI Taxonomy" id="759273"/>
    <lineage>
        <taxon>Eukaryota</taxon>
        <taxon>Fungi</taxon>
        <taxon>Dikarya</taxon>
        <taxon>Ascomycota</taxon>
        <taxon>Pezizomycotina</taxon>
        <taxon>Sordariomycetes</taxon>
        <taxon>Hypocreomycetidae</taxon>
        <taxon>Glomerellales</taxon>
        <taxon>Glomerellaceae</taxon>
        <taxon>Colletotrichum</taxon>
        <taxon>Colletotrichum destructivum species complex</taxon>
    </lineage>
</organism>
<evidence type="ECO:0000313" key="3">
    <source>
        <dbReference type="Proteomes" id="UP000007174"/>
    </source>
</evidence>
<dbReference type="Proteomes" id="UP000007174">
    <property type="component" value="Unassembled WGS sequence"/>
</dbReference>
<gene>
    <name evidence="2" type="ORF">CH063_05387</name>
</gene>
<proteinExistence type="predicted"/>
<reference evidence="3" key="1">
    <citation type="journal article" date="2012" name="Nat. Genet.">
        <title>Lifestyle transitions in plant pathogenic Colletotrichum fungi deciphered by genome and transcriptome analyses.</title>
        <authorList>
            <person name="O'Connell R.J."/>
            <person name="Thon M.R."/>
            <person name="Hacquard S."/>
            <person name="Amyotte S.G."/>
            <person name="Kleemann J."/>
            <person name="Torres M.F."/>
            <person name="Damm U."/>
            <person name="Buiate E.A."/>
            <person name="Epstein L."/>
            <person name="Alkan N."/>
            <person name="Altmueller J."/>
            <person name="Alvarado-Balderrama L."/>
            <person name="Bauser C.A."/>
            <person name="Becker C."/>
            <person name="Birren B.W."/>
            <person name="Chen Z."/>
            <person name="Choi J."/>
            <person name="Crouch J.A."/>
            <person name="Duvick J.P."/>
            <person name="Farman M.A."/>
            <person name="Gan P."/>
            <person name="Heiman D."/>
            <person name="Henrissat B."/>
            <person name="Howard R.J."/>
            <person name="Kabbage M."/>
            <person name="Koch C."/>
            <person name="Kracher B."/>
            <person name="Kubo Y."/>
            <person name="Law A.D."/>
            <person name="Lebrun M.-H."/>
            <person name="Lee Y.-H."/>
            <person name="Miyara I."/>
            <person name="Moore N."/>
            <person name="Neumann U."/>
            <person name="Nordstroem K."/>
            <person name="Panaccione D.G."/>
            <person name="Panstruga R."/>
            <person name="Place M."/>
            <person name="Proctor R.H."/>
            <person name="Prusky D."/>
            <person name="Rech G."/>
            <person name="Reinhardt R."/>
            <person name="Rollins J.A."/>
            <person name="Rounsley S."/>
            <person name="Schardl C.L."/>
            <person name="Schwartz D.C."/>
            <person name="Shenoy N."/>
            <person name="Shirasu K."/>
            <person name="Sikhakolli U.R."/>
            <person name="Stueber K."/>
            <person name="Sukno S.A."/>
            <person name="Sweigard J.A."/>
            <person name="Takano Y."/>
            <person name="Takahara H."/>
            <person name="Trail F."/>
            <person name="van der Does H.C."/>
            <person name="Voll L.M."/>
            <person name="Will I."/>
            <person name="Young S."/>
            <person name="Zeng Q."/>
            <person name="Zhang J."/>
            <person name="Zhou S."/>
            <person name="Dickman M.B."/>
            <person name="Schulze-Lefert P."/>
            <person name="Ver Loren van Themaat E."/>
            <person name="Ma L.-J."/>
            <person name="Vaillancourt L.J."/>
        </authorList>
    </citation>
    <scope>NUCLEOTIDE SEQUENCE [LARGE SCALE GENOMIC DNA]</scope>
    <source>
        <strain evidence="3">IMI 349063</strain>
    </source>
</reference>
<dbReference type="AlphaFoldDB" id="H1UYT4"/>
<evidence type="ECO:0000313" key="2">
    <source>
        <dbReference type="EMBL" id="CCF33135.1"/>
    </source>
</evidence>
<feature type="compositionally biased region" description="Polar residues" evidence="1">
    <location>
        <begin position="160"/>
        <end position="174"/>
    </location>
</feature>
<accession>H1UYT4</accession>